<name>A0A5K3FUV8_MESCO</name>
<dbReference type="Pfam" id="PF09324">
    <property type="entry name" value="Sec7-like_HDS"/>
    <property type="match status" value="1"/>
</dbReference>
<dbReference type="InterPro" id="IPR015403">
    <property type="entry name" value="Mon2/Sec7/BIG1-like_HDS"/>
</dbReference>
<evidence type="ECO:0000313" key="3">
    <source>
        <dbReference type="WBParaSite" id="MCU_011968-RA"/>
    </source>
</evidence>
<dbReference type="SUPFAM" id="SSF48371">
    <property type="entry name" value="ARM repeat"/>
    <property type="match status" value="1"/>
</dbReference>
<accession>A0A5K3FUV8</accession>
<organism evidence="3">
    <name type="scientific">Mesocestoides corti</name>
    <name type="common">Flatworm</name>
    <dbReference type="NCBI Taxonomy" id="53468"/>
    <lineage>
        <taxon>Eukaryota</taxon>
        <taxon>Metazoa</taxon>
        <taxon>Spiralia</taxon>
        <taxon>Lophotrochozoa</taxon>
        <taxon>Platyhelminthes</taxon>
        <taxon>Cestoda</taxon>
        <taxon>Eucestoda</taxon>
        <taxon>Cyclophyllidea</taxon>
        <taxon>Mesocestoididae</taxon>
        <taxon>Mesocestoides</taxon>
    </lineage>
</organism>
<dbReference type="Pfam" id="PF20252">
    <property type="entry name" value="BIG2_C"/>
    <property type="match status" value="1"/>
</dbReference>
<sequence>VSLEELALPQPRTFSLQKVVEISYYNIGRIRLQWSRIWEHIGQHFTSAGRSANEDVAIFAVDSLRQLSVKLIEKGELPNFHFQKEFLRPFLNILDDINDVEPSIQDMVVRCVSQLIQSQWTNIRSGWTNIFLVLYMAAASNEEGVIELAFGSCSFIINTVFPNNFYLLIDSFPVFIRALAEFACNLHFPDTSMEAIRLIRLCARVVSERACQFSSEESNASKTSTPESLVVDNVKEDDDLLWKRGWMPILYELFRIINNCKLDVRTRGLTVFFEIIKSYGSTFRLTWWVQIFKLIFSIFEHGRDTSSSATVTPQTPKEDGFCPSGRHRLFSGDQVDAFGITYRVFTSTTDRSEWLNTTCNHALYSVADIFSQFYDHIGDTLLSNLYEQLKWCCLQDHEQLARSGTSCLETVVLTNGPKFDDEKWTMTVNLLVDLFKTTVPHELLSWRPDPLVDDVTCDEATLKRRQSVRTRLFLRLLVNCIVQYELIQTVDNILFFPSRSKQEDALILREMRQSSAQLNSQLLLGNTIKRGVQPSGSGSTPSHTPEEKRLLEAVTKDGFVSPPTPSPDASALPDFVGADMEELVGGELPLHKKATFSYVSYENRLKLIQCLIESHKFAKAFNSNIEQRNILWEAGFKAKAKPNLLKQETHSLSTALRILFRLTEEEHDRQDEVTEVLENTIKEAIVYYRSLPVDGHRQAWDSCLLLMLTRLVNLTPSDRFTSLSTRLYSAVCDLVGLPNLSPEVSVLLRAFLLRTNAS</sequence>
<evidence type="ECO:0000259" key="2">
    <source>
        <dbReference type="Pfam" id="PF20252"/>
    </source>
</evidence>
<reference evidence="3" key="1">
    <citation type="submission" date="2019-11" db="UniProtKB">
        <authorList>
            <consortium name="WormBaseParasite"/>
        </authorList>
    </citation>
    <scope>IDENTIFICATION</scope>
</reference>
<evidence type="ECO:0000259" key="1">
    <source>
        <dbReference type="Pfam" id="PF09324"/>
    </source>
</evidence>
<dbReference type="InterPro" id="IPR016024">
    <property type="entry name" value="ARM-type_fold"/>
</dbReference>
<feature type="domain" description="Mon2/Sec7/BIG1-like HDS" evidence="1">
    <location>
        <begin position="71"/>
        <end position="152"/>
    </location>
</feature>
<protein>
    <submittedName>
        <fullName evidence="3">DUF1981 domain-containing protein</fullName>
    </submittedName>
</protein>
<proteinExistence type="predicted"/>
<feature type="domain" description="Sec7/BIG1-like C-terminal" evidence="2">
    <location>
        <begin position="482"/>
        <end position="752"/>
    </location>
</feature>
<dbReference type="InterPro" id="IPR046455">
    <property type="entry name" value="Sec7/BIG1-like_C"/>
</dbReference>
<dbReference type="PANTHER" id="PTHR10663:SF375">
    <property type="entry name" value="LD29171P"/>
    <property type="match status" value="1"/>
</dbReference>
<dbReference type="PANTHER" id="PTHR10663">
    <property type="entry name" value="GUANYL-NUCLEOTIDE EXCHANGE FACTOR"/>
    <property type="match status" value="1"/>
</dbReference>
<dbReference type="AlphaFoldDB" id="A0A5K3FUV8"/>
<dbReference type="WBParaSite" id="MCU_011968-RA">
    <property type="protein sequence ID" value="MCU_011968-RA"/>
    <property type="gene ID" value="MCU_011968"/>
</dbReference>